<dbReference type="InParanoid" id="F0Y8A5"/>
<evidence type="ECO:0000313" key="1">
    <source>
        <dbReference type="EMBL" id="EGB08747.1"/>
    </source>
</evidence>
<evidence type="ECO:0008006" key="3">
    <source>
        <dbReference type="Google" id="ProtNLM"/>
    </source>
</evidence>
<proteinExistence type="predicted"/>
<dbReference type="EMBL" id="GL833127">
    <property type="protein sequence ID" value="EGB08747.1"/>
    <property type="molecule type" value="Genomic_DNA"/>
</dbReference>
<dbReference type="OrthoDB" id="205315at2759"/>
<reference evidence="1 2" key="1">
    <citation type="journal article" date="2011" name="Proc. Natl. Acad. Sci. U.S.A.">
        <title>Niche of harmful alga Aureococcus anophagefferens revealed through ecogenomics.</title>
        <authorList>
            <person name="Gobler C.J."/>
            <person name="Berry D.L."/>
            <person name="Dyhrman S.T."/>
            <person name="Wilhelm S.W."/>
            <person name="Salamov A."/>
            <person name="Lobanov A.V."/>
            <person name="Zhang Y."/>
            <person name="Collier J.L."/>
            <person name="Wurch L.L."/>
            <person name="Kustka A.B."/>
            <person name="Dill B.D."/>
            <person name="Shah M."/>
            <person name="VerBerkmoes N.C."/>
            <person name="Kuo A."/>
            <person name="Terry A."/>
            <person name="Pangilinan J."/>
            <person name="Lindquist E.A."/>
            <person name="Lucas S."/>
            <person name="Paulsen I.T."/>
            <person name="Hattenrath-Lehmann T.K."/>
            <person name="Talmage S.C."/>
            <person name="Walker E.A."/>
            <person name="Koch F."/>
            <person name="Burson A.M."/>
            <person name="Marcoval M.A."/>
            <person name="Tang Y.Z."/>
            <person name="Lecleir G.R."/>
            <person name="Coyne K.J."/>
            <person name="Berg G.M."/>
            <person name="Bertrand E.M."/>
            <person name="Saito M.A."/>
            <person name="Gladyshev V.N."/>
            <person name="Grigoriev I.V."/>
        </authorList>
    </citation>
    <scope>NUCLEOTIDE SEQUENCE [LARGE SCALE GENOMIC DNA]</scope>
    <source>
        <strain evidence="2">CCMP 1984</strain>
    </source>
</reference>
<accession>F0Y8A5</accession>
<name>F0Y8A5_AURAN</name>
<gene>
    <name evidence="1" type="ORF">AURANDRAFT_63929</name>
</gene>
<protein>
    <recommendedName>
        <fullName evidence="3">EF-hand domain-containing protein</fullName>
    </recommendedName>
</protein>
<organism evidence="2">
    <name type="scientific">Aureococcus anophagefferens</name>
    <name type="common">Harmful bloom alga</name>
    <dbReference type="NCBI Taxonomy" id="44056"/>
    <lineage>
        <taxon>Eukaryota</taxon>
        <taxon>Sar</taxon>
        <taxon>Stramenopiles</taxon>
        <taxon>Ochrophyta</taxon>
        <taxon>Pelagophyceae</taxon>
        <taxon>Pelagomonadales</taxon>
        <taxon>Pelagomonadaceae</taxon>
        <taxon>Aureococcus</taxon>
    </lineage>
</organism>
<evidence type="ECO:0000313" key="2">
    <source>
        <dbReference type="Proteomes" id="UP000002729"/>
    </source>
</evidence>
<dbReference type="Proteomes" id="UP000002729">
    <property type="component" value="Unassembled WGS sequence"/>
</dbReference>
<dbReference type="GeneID" id="20224576"/>
<dbReference type="eggNOG" id="ENOG502SYYK">
    <property type="taxonomic scope" value="Eukaryota"/>
</dbReference>
<dbReference type="AlphaFoldDB" id="F0Y8A5"/>
<dbReference type="KEGG" id="aaf:AURANDRAFT_63929"/>
<dbReference type="RefSeq" id="XP_009036732.1">
    <property type="nucleotide sequence ID" value="XM_009038484.1"/>
</dbReference>
<sequence length="442" mass="46665">MAPKLDEIVAGVEAKAQALLDADEDGKLAPPSSYAEETLLALLDADGDGRVSWDEAEAGARRALHRAEECATRAVDRLRPYKDSLLAGAGFLSCFYGSNFKYTLLFAQTFAATGWPALKPALSELGASYRRGKRAFVKAAPELKRARETLAEIRRDAAGVAAGNPEAQKKLLGDAADAAALLKSGESIFAAVDPKKLGKVLQSAYVGISSSFAAVLSDHAAKLGVGVGLGTAVADAINVVVAPIISKLLRTLKARALANGDVREALDDLERKTDIDDDALLAWVESAISLASTAAGVYVAHRLDDVMYLYSACVAGATLCADKCLLLAGTTRGPLDRLVRSKQVRQVAICSLAASGFWYQRVLGRGQLPFFVALPLAPLKISESILASMAVSFRAASGRNSSGFTSIFATSPEAMKMPLPSAFSTVFVRIVKSPSCFQTYQA</sequence>
<dbReference type="OMA" id="VMYLYSA"/>
<keyword evidence="2" id="KW-1185">Reference proteome</keyword>